<feature type="compositionally biased region" description="Low complexity" evidence="6">
    <location>
        <begin position="504"/>
        <end position="514"/>
    </location>
</feature>
<feature type="region of interest" description="Disordered" evidence="6">
    <location>
        <begin position="1"/>
        <end position="95"/>
    </location>
</feature>
<dbReference type="SMART" id="SM00320">
    <property type="entry name" value="WD40"/>
    <property type="match status" value="5"/>
</dbReference>
<dbReference type="Pfam" id="PF00400">
    <property type="entry name" value="WD40"/>
    <property type="match status" value="4"/>
</dbReference>
<proteinExistence type="predicted"/>
<feature type="compositionally biased region" description="Acidic residues" evidence="6">
    <location>
        <begin position="63"/>
        <end position="73"/>
    </location>
</feature>
<evidence type="ECO:0000256" key="2">
    <source>
        <dbReference type="ARBA" id="ARBA00022574"/>
    </source>
</evidence>
<dbReference type="InterPro" id="IPR036322">
    <property type="entry name" value="WD40_repeat_dom_sf"/>
</dbReference>
<evidence type="ECO:0000256" key="3">
    <source>
        <dbReference type="ARBA" id="ARBA00022737"/>
    </source>
</evidence>
<evidence type="ECO:0000256" key="1">
    <source>
        <dbReference type="ARBA" id="ARBA00004123"/>
    </source>
</evidence>
<comment type="caution">
    <text evidence="7">The sequence shown here is derived from an EMBL/GenBank/DDBJ whole genome shotgun (WGS) entry which is preliminary data.</text>
</comment>
<protein>
    <submittedName>
        <fullName evidence="7">WD domain, G-beta repeat-containing protein</fullName>
    </submittedName>
</protein>
<gene>
    <name evidence="7" type="ORF">NKR23_g1905</name>
</gene>
<accession>A0AA38S3S7</accession>
<dbReference type="InterPro" id="IPR015943">
    <property type="entry name" value="WD40/YVTN_repeat-like_dom_sf"/>
</dbReference>
<evidence type="ECO:0000313" key="8">
    <source>
        <dbReference type="Proteomes" id="UP001174694"/>
    </source>
</evidence>
<evidence type="ECO:0000256" key="4">
    <source>
        <dbReference type="ARBA" id="ARBA00023242"/>
    </source>
</evidence>
<dbReference type="InterPro" id="IPR039241">
    <property type="entry name" value="Rrp9-like"/>
</dbReference>
<feature type="repeat" description="WD" evidence="5">
    <location>
        <begin position="324"/>
        <end position="365"/>
    </location>
</feature>
<feature type="repeat" description="WD" evidence="5">
    <location>
        <begin position="240"/>
        <end position="281"/>
    </location>
</feature>
<dbReference type="Gene3D" id="2.130.10.10">
    <property type="entry name" value="YVTN repeat-like/Quinoprotein amine dehydrogenase"/>
    <property type="match status" value="1"/>
</dbReference>
<evidence type="ECO:0000256" key="6">
    <source>
        <dbReference type="SAM" id="MobiDB-lite"/>
    </source>
</evidence>
<dbReference type="InterPro" id="IPR019775">
    <property type="entry name" value="WD40_repeat_CS"/>
</dbReference>
<sequence length="614" mass="67039">MSSFFTAPGAGRKRSAPAGPEKSKKRRITGSRTSGKAGKAPSKPAPAAKKKPAERDESISGSDTDDSRDDADDVPDHSGSDEDDSDLLGNEEETAAERRLRLAERYLDNVRQDVEVDPYAFDAEDVDRDLIAERLQEDAAELKGKAFRQVAGELATGRAAGCFWKWNSDTVTSVAASWPFAYTASKDSYLSKFRLQDLPQNQWRQTTRRKPRKPDAPPKRRPERVSFRRGNGKRARDRSFQGHTGAILAVAASPDGKYVATGGEDARLVLWDAETLTPIRTFFQHRDAVTGLAWRKGTNQLYSASKDRTVKVWSMDERAYVETLFGHQDSIVDIDALAQERCVSVGSRDRTARLWKVVEESQLIFRGGSSDKKTRTSKVDRKSLAQEGSIDRIAMIDDQLFVTGGDSGMISLWSVDRKKPVFMLQDAHGFDPPLDPTAASAEIEPDPAIVPPPQPRWITALRTLPYTDLILSGSWDGCVRVWRLSTDRKRIEPVGVLGKPTTGAEESSSSSALLTNGINGGKAEEEEEADEGDATGQKPIKGVINDIAVFERGEKGKDGLCIVCAVGKEHRLGRWKMGAPKARNGAVVFEVPRASKGAAANGVHGSSGEDGDAS</sequence>
<dbReference type="PANTHER" id="PTHR19865:SF0">
    <property type="entry name" value="U3 SMALL NUCLEOLAR RNA-INTERACTING PROTEIN 2"/>
    <property type="match status" value="1"/>
</dbReference>
<dbReference type="EMBL" id="JANBVO010000003">
    <property type="protein sequence ID" value="KAJ9155715.1"/>
    <property type="molecule type" value="Genomic_DNA"/>
</dbReference>
<name>A0AA38S3S7_9PEZI</name>
<comment type="subcellular location">
    <subcellularLocation>
        <location evidence="1">Nucleus</location>
    </subcellularLocation>
</comment>
<keyword evidence="2 5" id="KW-0853">WD repeat</keyword>
<dbReference type="PROSITE" id="PS50082">
    <property type="entry name" value="WD_REPEATS_2"/>
    <property type="match status" value="4"/>
</dbReference>
<dbReference type="PRINTS" id="PR00320">
    <property type="entry name" value="GPROTEINBRPT"/>
</dbReference>
<organism evidence="7 8">
    <name type="scientific">Pleurostoma richardsiae</name>
    <dbReference type="NCBI Taxonomy" id="41990"/>
    <lineage>
        <taxon>Eukaryota</taxon>
        <taxon>Fungi</taxon>
        <taxon>Dikarya</taxon>
        <taxon>Ascomycota</taxon>
        <taxon>Pezizomycotina</taxon>
        <taxon>Sordariomycetes</taxon>
        <taxon>Sordariomycetidae</taxon>
        <taxon>Calosphaeriales</taxon>
        <taxon>Pleurostomataceae</taxon>
        <taxon>Pleurostoma</taxon>
    </lineage>
</organism>
<feature type="repeat" description="WD" evidence="5">
    <location>
        <begin position="282"/>
        <end position="323"/>
    </location>
</feature>
<dbReference type="GO" id="GO:0032040">
    <property type="term" value="C:small-subunit processome"/>
    <property type="evidence" value="ECO:0007669"/>
    <property type="project" value="TreeGrafter"/>
</dbReference>
<dbReference type="GO" id="GO:0034511">
    <property type="term" value="F:U3 snoRNA binding"/>
    <property type="evidence" value="ECO:0007669"/>
    <property type="project" value="InterPro"/>
</dbReference>
<dbReference type="PROSITE" id="PS50294">
    <property type="entry name" value="WD_REPEATS_REGION"/>
    <property type="match status" value="2"/>
</dbReference>
<evidence type="ECO:0000256" key="5">
    <source>
        <dbReference type="PROSITE-ProRule" id="PRU00221"/>
    </source>
</evidence>
<feature type="region of interest" description="Disordered" evidence="6">
    <location>
        <begin position="495"/>
        <end position="517"/>
    </location>
</feature>
<evidence type="ECO:0000313" key="7">
    <source>
        <dbReference type="EMBL" id="KAJ9155715.1"/>
    </source>
</evidence>
<dbReference type="PROSITE" id="PS00678">
    <property type="entry name" value="WD_REPEATS_1"/>
    <property type="match status" value="1"/>
</dbReference>
<dbReference type="InterPro" id="IPR001680">
    <property type="entry name" value="WD40_rpt"/>
</dbReference>
<feature type="region of interest" description="Disordered" evidence="6">
    <location>
        <begin position="200"/>
        <end position="238"/>
    </location>
</feature>
<feature type="compositionally biased region" description="Acidic residues" evidence="6">
    <location>
        <begin position="81"/>
        <end position="94"/>
    </location>
</feature>
<dbReference type="Proteomes" id="UP001174694">
    <property type="component" value="Unassembled WGS sequence"/>
</dbReference>
<keyword evidence="4" id="KW-0539">Nucleus</keyword>
<dbReference type="PANTHER" id="PTHR19865">
    <property type="entry name" value="U3 SMALL NUCLEOLAR RNA INTERACTING PROTEIN 2"/>
    <property type="match status" value="1"/>
</dbReference>
<dbReference type="InterPro" id="IPR020472">
    <property type="entry name" value="WD40_PAC1"/>
</dbReference>
<dbReference type="AlphaFoldDB" id="A0AA38S3S7"/>
<keyword evidence="8" id="KW-1185">Reference proteome</keyword>
<feature type="repeat" description="WD" evidence="5">
    <location>
        <begin position="458"/>
        <end position="492"/>
    </location>
</feature>
<keyword evidence="3" id="KW-0677">Repeat</keyword>
<feature type="compositionally biased region" description="Basic and acidic residues" evidence="6">
    <location>
        <begin position="213"/>
        <end position="226"/>
    </location>
</feature>
<feature type="compositionally biased region" description="Low complexity" evidence="6">
    <location>
        <begin position="34"/>
        <end position="47"/>
    </location>
</feature>
<dbReference type="SUPFAM" id="SSF50978">
    <property type="entry name" value="WD40 repeat-like"/>
    <property type="match status" value="1"/>
</dbReference>
<reference evidence="7" key="1">
    <citation type="submission" date="2022-07" db="EMBL/GenBank/DDBJ databases">
        <title>Fungi with potential for degradation of polypropylene.</title>
        <authorList>
            <person name="Gostincar C."/>
        </authorList>
    </citation>
    <scope>NUCLEOTIDE SEQUENCE</scope>
    <source>
        <strain evidence="7">EXF-13308</strain>
    </source>
</reference>